<dbReference type="EMBL" id="JACAZF010000004">
    <property type="protein sequence ID" value="KAF7306403.1"/>
    <property type="molecule type" value="Genomic_DNA"/>
</dbReference>
<keyword evidence="2" id="KW-1185">Reference proteome</keyword>
<accession>A0A8H6SV05</accession>
<reference evidence="1" key="1">
    <citation type="submission" date="2020-05" db="EMBL/GenBank/DDBJ databases">
        <title>Mycena genomes resolve the evolution of fungal bioluminescence.</title>
        <authorList>
            <person name="Tsai I.J."/>
        </authorList>
    </citation>
    <scope>NUCLEOTIDE SEQUENCE</scope>
    <source>
        <strain evidence="1">171206Taipei</strain>
    </source>
</reference>
<proteinExistence type="predicted"/>
<dbReference type="OrthoDB" id="3204049at2759"/>
<dbReference type="RefSeq" id="XP_037221422.1">
    <property type="nucleotide sequence ID" value="XM_037361130.1"/>
</dbReference>
<dbReference type="GeneID" id="59343646"/>
<sequence length="305" mass="35348">MHQSHNIAWNALSSNLVFVKDNRSVTPHRTDLCPLGLPTQAKALSHFARTLESAIIEFSTTERAKYPKAFPLPDDAVLIPDDILTRYCDIPFSSITRENQQLKEWLAQAQDRDSSLHYSTSQGDFADVVKVLLAENEMETLLMLARHPKVPLQDLHYLSWGHSFGWNHICHWALPSYIFFNVLLPKPELLENDKYRSLRSYPYAIRMATGSGDYDAQAYPHRAFFWGSFHRDKPVEESDPLSDPEKLHEYLKMCFRLLYRYDMLAKECGLKVDWEGEIATAVQWLWDVKTRSLEGPDGHWMTRFG</sequence>
<evidence type="ECO:0000313" key="1">
    <source>
        <dbReference type="EMBL" id="KAF7306403.1"/>
    </source>
</evidence>
<gene>
    <name evidence="1" type="ORF">MIND_00431500</name>
</gene>
<name>A0A8H6SV05_9AGAR</name>
<dbReference type="Proteomes" id="UP000636479">
    <property type="component" value="Unassembled WGS sequence"/>
</dbReference>
<comment type="caution">
    <text evidence="1">The sequence shown here is derived from an EMBL/GenBank/DDBJ whole genome shotgun (WGS) entry which is preliminary data.</text>
</comment>
<protein>
    <submittedName>
        <fullName evidence="1">Uncharacterized protein</fullName>
    </submittedName>
</protein>
<dbReference type="AlphaFoldDB" id="A0A8H6SV05"/>
<organism evidence="1 2">
    <name type="scientific">Mycena indigotica</name>
    <dbReference type="NCBI Taxonomy" id="2126181"/>
    <lineage>
        <taxon>Eukaryota</taxon>
        <taxon>Fungi</taxon>
        <taxon>Dikarya</taxon>
        <taxon>Basidiomycota</taxon>
        <taxon>Agaricomycotina</taxon>
        <taxon>Agaricomycetes</taxon>
        <taxon>Agaricomycetidae</taxon>
        <taxon>Agaricales</taxon>
        <taxon>Marasmiineae</taxon>
        <taxon>Mycenaceae</taxon>
        <taxon>Mycena</taxon>
    </lineage>
</organism>
<evidence type="ECO:0000313" key="2">
    <source>
        <dbReference type="Proteomes" id="UP000636479"/>
    </source>
</evidence>